<dbReference type="InterPro" id="IPR027469">
    <property type="entry name" value="Cation_efflux_TMD_sf"/>
</dbReference>
<comment type="subcellular location">
    <subcellularLocation>
        <location evidence="1">Membrane</location>
        <topology evidence="1">Multi-pass membrane protein</topology>
    </subcellularLocation>
</comment>
<dbReference type="GO" id="GO:0016020">
    <property type="term" value="C:membrane"/>
    <property type="evidence" value="ECO:0007669"/>
    <property type="project" value="UniProtKB-SubCell"/>
</dbReference>
<keyword evidence="4 6" id="KW-0472">Membrane</keyword>
<evidence type="ECO:0000256" key="4">
    <source>
        <dbReference type="ARBA" id="ARBA00023136"/>
    </source>
</evidence>
<feature type="compositionally biased region" description="Low complexity" evidence="5">
    <location>
        <begin position="275"/>
        <end position="285"/>
    </location>
</feature>
<feature type="region of interest" description="Disordered" evidence="5">
    <location>
        <begin position="195"/>
        <end position="321"/>
    </location>
</feature>
<evidence type="ECO:0000256" key="1">
    <source>
        <dbReference type="ARBA" id="ARBA00004141"/>
    </source>
</evidence>
<evidence type="ECO:0000256" key="3">
    <source>
        <dbReference type="ARBA" id="ARBA00022989"/>
    </source>
</evidence>
<feature type="compositionally biased region" description="Low complexity" evidence="5">
    <location>
        <begin position="207"/>
        <end position="233"/>
    </location>
</feature>
<feature type="region of interest" description="Disordered" evidence="5">
    <location>
        <begin position="1"/>
        <end position="75"/>
    </location>
</feature>
<feature type="compositionally biased region" description="Basic residues" evidence="5">
    <location>
        <begin position="57"/>
        <end position="67"/>
    </location>
</feature>
<keyword evidence="3 6" id="KW-1133">Transmembrane helix</keyword>
<accession>A0A5E8BUN8</accession>
<evidence type="ECO:0000313" key="7">
    <source>
        <dbReference type="EMBL" id="VVT55206.1"/>
    </source>
</evidence>
<evidence type="ECO:0000256" key="6">
    <source>
        <dbReference type="SAM" id="Phobius"/>
    </source>
</evidence>
<proteinExistence type="predicted"/>
<feature type="transmembrane region" description="Helical" evidence="6">
    <location>
        <begin position="463"/>
        <end position="480"/>
    </location>
</feature>
<dbReference type="EMBL" id="CABVLU010000003">
    <property type="protein sequence ID" value="VVT55206.1"/>
    <property type="molecule type" value="Genomic_DNA"/>
</dbReference>
<reference evidence="7 8" key="1">
    <citation type="submission" date="2019-09" db="EMBL/GenBank/DDBJ databases">
        <authorList>
            <person name="Brejova B."/>
        </authorList>
    </citation>
    <scope>NUCLEOTIDE SEQUENCE [LARGE SCALE GENOMIC DNA]</scope>
</reference>
<organism evidence="7 8">
    <name type="scientific">Magnusiomyces paraingens</name>
    <dbReference type="NCBI Taxonomy" id="2606893"/>
    <lineage>
        <taxon>Eukaryota</taxon>
        <taxon>Fungi</taxon>
        <taxon>Dikarya</taxon>
        <taxon>Ascomycota</taxon>
        <taxon>Saccharomycotina</taxon>
        <taxon>Dipodascomycetes</taxon>
        <taxon>Dipodascales</taxon>
        <taxon>Dipodascaceae</taxon>
        <taxon>Magnusiomyces</taxon>
    </lineage>
</organism>
<evidence type="ECO:0000256" key="5">
    <source>
        <dbReference type="SAM" id="MobiDB-lite"/>
    </source>
</evidence>
<evidence type="ECO:0000256" key="2">
    <source>
        <dbReference type="ARBA" id="ARBA00022692"/>
    </source>
</evidence>
<keyword evidence="8" id="KW-1185">Reference proteome</keyword>
<dbReference type="Gene3D" id="1.20.1510.10">
    <property type="entry name" value="Cation efflux protein transmembrane domain"/>
    <property type="match status" value="1"/>
</dbReference>
<feature type="region of interest" description="Disordered" evidence="5">
    <location>
        <begin position="698"/>
        <end position="723"/>
    </location>
</feature>
<dbReference type="RefSeq" id="XP_031855086.1">
    <property type="nucleotide sequence ID" value="XM_031999195.1"/>
</dbReference>
<sequence length="759" mass="82730">MSNPPSPNVTPYAFPPVPSSRPPSIMLPVEESDDEEESAIIDSYSSTPSYNLTTTSHHNHNHNHHHISTPSAPSFSKKRYSNVYENVSLSSLAAAAAKEQLNANSNNLLESLLDPPTSSSSSSFSSLSASHSSSSLRSNFLHPKASTSSLRAPSLAPLVPPSAPFVPGTGHRRTVSSSSSISSLSTAPFAWPQYNSASTTPNQPSFPSSGASPYMASSSIQNSSVSLSQFDPNFLPPPPIPPFAGSSSSSQQQQQQQQLPQSGSSTPNSFRPGHSTHSSISSTYSLPMPQFPGYESASGSRPGSPSGIVPPARPVSPGSQAYQPFNFQSTTMALGGPPVSRANQRRGHKYKHSSVSLNFFKEDVRVPLQIPASLPIPTFAECRQSMSKDQLIRLLWGVCHLYMAFLIYVIESPYTALSALAHLLFYDAMGAFLCAFVDILGNFDVWKRSSVHLPFGLERTEVLAGYALAISLVFMGGDILSHSLQDIIQAVYLGDFFAASHGHGSHHHGPTDSDPAAIVINWRKICFRVILGIIATIVSAVGFDNHSRISRALKSTNASAISSLPWIMSNPSHFITVTFSFAILLYPIESPFVRRVIDTILTPLIAASMCYVGWILAKSLGGMLVMSFPGENRTDLVEEQVLKLRFVTKCSEISVWQVHHSVWLACMKIEMNGGSESDEQYVREQAARLVKEIMEDHQDDEEAHNLDQNGFNESGHRRAPSEAKTSLARVLRPLRIGKQQVYAYSDQTRWEVTIDITRK</sequence>
<feature type="compositionally biased region" description="Pro residues" evidence="5">
    <location>
        <begin position="1"/>
        <end position="21"/>
    </location>
</feature>
<dbReference type="Proteomes" id="UP000398389">
    <property type="component" value="Unassembled WGS sequence"/>
</dbReference>
<feature type="compositionally biased region" description="Low complexity" evidence="5">
    <location>
        <begin position="243"/>
        <end position="267"/>
    </location>
</feature>
<feature type="compositionally biased region" description="Polar residues" evidence="5">
    <location>
        <begin position="47"/>
        <end position="56"/>
    </location>
</feature>
<feature type="transmembrane region" description="Helical" evidence="6">
    <location>
        <begin position="423"/>
        <end position="443"/>
    </location>
</feature>
<dbReference type="OrthoDB" id="5382797at2759"/>
<feature type="transmembrane region" description="Helical" evidence="6">
    <location>
        <begin position="391"/>
        <end position="411"/>
    </location>
</feature>
<feature type="transmembrane region" description="Helical" evidence="6">
    <location>
        <begin position="600"/>
        <end position="617"/>
    </location>
</feature>
<feature type="compositionally biased region" description="Low complexity" evidence="5">
    <location>
        <begin position="296"/>
        <end position="310"/>
    </location>
</feature>
<feature type="compositionally biased region" description="Polar residues" evidence="5">
    <location>
        <begin position="195"/>
        <end position="206"/>
    </location>
</feature>
<feature type="transmembrane region" description="Helical" evidence="6">
    <location>
        <begin position="525"/>
        <end position="543"/>
    </location>
</feature>
<name>A0A5E8BUN8_9ASCO</name>
<gene>
    <name evidence="7" type="ORF">SAPINGB_P004480</name>
</gene>
<evidence type="ECO:0000313" key="8">
    <source>
        <dbReference type="Proteomes" id="UP000398389"/>
    </source>
</evidence>
<feature type="transmembrane region" description="Helical" evidence="6">
    <location>
        <begin position="563"/>
        <end position="588"/>
    </location>
</feature>
<feature type="compositionally biased region" description="Acidic residues" evidence="5">
    <location>
        <begin position="30"/>
        <end position="39"/>
    </location>
</feature>
<keyword evidence="2 6" id="KW-0812">Transmembrane</keyword>
<dbReference type="GeneID" id="43583295"/>
<dbReference type="AlphaFoldDB" id="A0A5E8BUN8"/>
<protein>
    <submittedName>
        <fullName evidence="7">Uncharacterized protein</fullName>
    </submittedName>
</protein>